<feature type="compositionally biased region" description="Basic residues" evidence="1">
    <location>
        <begin position="27"/>
        <end position="37"/>
    </location>
</feature>
<dbReference type="Proteomes" id="UP000299102">
    <property type="component" value="Unassembled WGS sequence"/>
</dbReference>
<keyword evidence="3" id="KW-1185">Reference proteome</keyword>
<dbReference type="AlphaFoldDB" id="A0A4C1SR83"/>
<feature type="region of interest" description="Disordered" evidence="1">
    <location>
        <begin position="15"/>
        <end position="38"/>
    </location>
</feature>
<protein>
    <submittedName>
        <fullName evidence="2">Uncharacterized protein</fullName>
    </submittedName>
</protein>
<gene>
    <name evidence="2" type="ORF">EVAR_3825_1</name>
</gene>
<dbReference type="EMBL" id="BGZK01000014">
    <property type="protein sequence ID" value="GBP04426.1"/>
    <property type="molecule type" value="Genomic_DNA"/>
</dbReference>
<organism evidence="2 3">
    <name type="scientific">Eumeta variegata</name>
    <name type="common">Bagworm moth</name>
    <name type="synonym">Eumeta japonica</name>
    <dbReference type="NCBI Taxonomy" id="151549"/>
    <lineage>
        <taxon>Eukaryota</taxon>
        <taxon>Metazoa</taxon>
        <taxon>Ecdysozoa</taxon>
        <taxon>Arthropoda</taxon>
        <taxon>Hexapoda</taxon>
        <taxon>Insecta</taxon>
        <taxon>Pterygota</taxon>
        <taxon>Neoptera</taxon>
        <taxon>Endopterygota</taxon>
        <taxon>Lepidoptera</taxon>
        <taxon>Glossata</taxon>
        <taxon>Ditrysia</taxon>
        <taxon>Tineoidea</taxon>
        <taxon>Psychidae</taxon>
        <taxon>Oiketicinae</taxon>
        <taxon>Eumeta</taxon>
    </lineage>
</organism>
<evidence type="ECO:0000256" key="1">
    <source>
        <dbReference type="SAM" id="MobiDB-lite"/>
    </source>
</evidence>
<evidence type="ECO:0000313" key="2">
    <source>
        <dbReference type="EMBL" id="GBP04426.1"/>
    </source>
</evidence>
<name>A0A4C1SR83_EUMVA</name>
<sequence length="98" mass="10803">MSVLDIFSAFVTTASSSRRPATGTKRDRSKKIVRRPRAGAARLTDVRVSSIAQILIQTPSVPLRALHVSRFASSVYHVEAISTMLCSGRIPKFLQYRG</sequence>
<evidence type="ECO:0000313" key="3">
    <source>
        <dbReference type="Proteomes" id="UP000299102"/>
    </source>
</evidence>
<proteinExistence type="predicted"/>
<reference evidence="2 3" key="1">
    <citation type="journal article" date="2019" name="Commun. Biol.">
        <title>The bagworm genome reveals a unique fibroin gene that provides high tensile strength.</title>
        <authorList>
            <person name="Kono N."/>
            <person name="Nakamura H."/>
            <person name="Ohtoshi R."/>
            <person name="Tomita M."/>
            <person name="Numata K."/>
            <person name="Arakawa K."/>
        </authorList>
    </citation>
    <scope>NUCLEOTIDE SEQUENCE [LARGE SCALE GENOMIC DNA]</scope>
</reference>
<accession>A0A4C1SR83</accession>
<comment type="caution">
    <text evidence="2">The sequence shown here is derived from an EMBL/GenBank/DDBJ whole genome shotgun (WGS) entry which is preliminary data.</text>
</comment>